<dbReference type="VEuPathDB" id="FungiDB:sscle_02g019620"/>
<dbReference type="OMA" id="TMRVHET"/>
<evidence type="ECO:0000313" key="2">
    <source>
        <dbReference type="EMBL" id="APA07192.1"/>
    </source>
</evidence>
<proteinExistence type="predicted"/>
<dbReference type="Proteomes" id="UP000177798">
    <property type="component" value="Chromosome 2"/>
</dbReference>
<evidence type="ECO:0000313" key="3">
    <source>
        <dbReference type="Proteomes" id="UP000177798"/>
    </source>
</evidence>
<protein>
    <submittedName>
        <fullName evidence="2">Uncharacterized protein</fullName>
    </submittedName>
</protein>
<evidence type="ECO:0000256" key="1">
    <source>
        <dbReference type="SAM" id="MobiDB-lite"/>
    </source>
</evidence>
<dbReference type="RefSeq" id="XP_001594275.1">
    <property type="nucleotide sequence ID" value="XM_001594225.1"/>
</dbReference>
<dbReference type="OrthoDB" id="3550838at2759"/>
<feature type="region of interest" description="Disordered" evidence="1">
    <location>
        <begin position="124"/>
        <end position="178"/>
    </location>
</feature>
<dbReference type="AlphaFoldDB" id="A0A1D9PXB1"/>
<dbReference type="EMBL" id="CP017815">
    <property type="protein sequence ID" value="APA07192.1"/>
    <property type="molecule type" value="Genomic_DNA"/>
</dbReference>
<accession>A0A1D9PXB1</accession>
<feature type="compositionally biased region" description="Acidic residues" evidence="1">
    <location>
        <begin position="129"/>
        <end position="178"/>
    </location>
</feature>
<name>A0A1D9PXB1_SCLS1</name>
<dbReference type="KEGG" id="ssl:SS1G_04082"/>
<sequence length="178" mass="20581">MSAPVVNYDQWFKDQQYGPGAYPNLDDPTFLGQGGQILYLQSLRFQAETMRVHETVAPTTATAYDITVLSRRVPGYWKMMLSVAKADRAWDDWYGEINTPRSFLSRWSRSKRNLKDLVIKNQRATDQAVAEEEYQEESGDNDEGDDRKEEEEEEEDEDQSDDEDSEESNDEDEEESGD</sequence>
<organism evidence="2 3">
    <name type="scientific">Sclerotinia sclerotiorum (strain ATCC 18683 / 1980 / Ss-1)</name>
    <name type="common">White mold</name>
    <name type="synonym">Whetzelinia sclerotiorum</name>
    <dbReference type="NCBI Taxonomy" id="665079"/>
    <lineage>
        <taxon>Eukaryota</taxon>
        <taxon>Fungi</taxon>
        <taxon>Dikarya</taxon>
        <taxon>Ascomycota</taxon>
        <taxon>Pezizomycotina</taxon>
        <taxon>Leotiomycetes</taxon>
        <taxon>Helotiales</taxon>
        <taxon>Sclerotiniaceae</taxon>
        <taxon>Sclerotinia</taxon>
    </lineage>
</organism>
<gene>
    <name evidence="2" type="ORF">sscle_02g019620</name>
</gene>
<reference evidence="3" key="1">
    <citation type="journal article" date="2017" name="Genome Biol. Evol.">
        <title>The complete genome sequence of the phytopathogenic fungus Sclerotinia sclerotiorum reveals insights into the genome architecture of broad host range pathogens.</title>
        <authorList>
            <person name="Derbyshire M."/>
            <person name="Denton-Giles M."/>
            <person name="Hegedus D."/>
            <person name="Seifbarghy S."/>
            <person name="Rollins J."/>
            <person name="van Kan J."/>
            <person name="Seidl M.F."/>
            <person name="Faino L."/>
            <person name="Mbengue M."/>
            <person name="Navaud O."/>
            <person name="Raffaele S."/>
            <person name="Hammond-Kosack K."/>
            <person name="Heard S."/>
            <person name="Oliver R."/>
        </authorList>
    </citation>
    <scope>NUCLEOTIDE SEQUENCE [LARGE SCALE GENOMIC DNA]</scope>
    <source>
        <strain evidence="3">ATCC 18683 / 1980 / Ss-1</strain>
    </source>
</reference>